<proteinExistence type="predicted"/>
<name>A0A0L0V901_9BASI</name>
<evidence type="ECO:0000256" key="6">
    <source>
        <dbReference type="SAM" id="MobiDB-lite"/>
    </source>
</evidence>
<dbReference type="InterPro" id="IPR052035">
    <property type="entry name" value="ZnF_BED_domain_contain"/>
</dbReference>
<gene>
    <name evidence="7" type="ORF">PSTG_10988</name>
</gene>
<sequence>MTRSHKRTRRGLRASSVDEHEDRLVESDHQEEDEETQSAAQTPTSTLAPVETTDEARLEHALRKYNNNSSAAYASYHPPELSDQLNKFKRFCIAWKCKTNLLTHAGRCHKKHATQSGNRSLASVGVTGTGKRDPREVLQRCALWCAETASPFSALEQVSHQRLLHPTIIKHLPTRKMVSRAIQMLYLLIQEAFCQELKMHQGAMYLGVDAWQAPNGFDIIGAVIYRLKEDKSGTLQLNAMPLDFVQLKGSHTGEYLARMVQYIVEKFGLQNRICGIVSDNASNDATMVTELAKLQWKRFKGEPQWIRCFTHILNLIVKAILRPFGPPKKRRATLDDAGQSDDKEDEADLIDSFNKEDEDDANSEEEEEDVADSPEHKAGELPEGDELTLDNIQDLEEEDEDDVYTSSSCRQTLAKFRAVATKFKKSPNSKARFIQFCHDNKCNTPHNIERDVPTRWNSTYKQIASIIRCKKALIVWQRDTQYSIPRKSQMNQANFDLAQDLVQVLEPFYGFTLQVSTKASAQVAEVVVLIDQITATLSTVVANEEDRYPPALQNACRLGSPIYRIAMVLHLSFKDEYFKLAKWPKSWIDEAIDLTRDMYNTWYKPKQPTTAADEASKRPPKPPQTGVLARLGAAAAARSAGATADSIEIWLSGGLVLDEGAPVNGLKWWAEQKRGGNTHNGLLQMALNVMSCPATTVDVERTFNFGRDYVSVRRHNLSAKSKNVVKTRVKQRVATGSGSVLTVED</sequence>
<reference evidence="8" key="1">
    <citation type="submission" date="2014-03" db="EMBL/GenBank/DDBJ databases">
        <title>The Genome Sequence of Puccinia striiformis f. sp. tritici PST-78.</title>
        <authorList>
            <consortium name="The Broad Institute Genome Sequencing Platform"/>
            <person name="Cuomo C."/>
            <person name="Hulbert S."/>
            <person name="Chen X."/>
            <person name="Walker B."/>
            <person name="Young S.K."/>
            <person name="Zeng Q."/>
            <person name="Gargeya S."/>
            <person name="Fitzgerald M."/>
            <person name="Haas B."/>
            <person name="Abouelleil A."/>
            <person name="Alvarado L."/>
            <person name="Arachchi H.M."/>
            <person name="Berlin A.M."/>
            <person name="Chapman S.B."/>
            <person name="Goldberg J."/>
            <person name="Griggs A."/>
            <person name="Gujja S."/>
            <person name="Hansen M."/>
            <person name="Howarth C."/>
            <person name="Imamovic A."/>
            <person name="Larimer J."/>
            <person name="McCowan C."/>
            <person name="Montmayeur A."/>
            <person name="Murphy C."/>
            <person name="Neiman D."/>
            <person name="Pearson M."/>
            <person name="Priest M."/>
            <person name="Roberts A."/>
            <person name="Saif S."/>
            <person name="Shea T."/>
            <person name="Sisk P."/>
            <person name="Sykes S."/>
            <person name="Wortman J."/>
            <person name="Nusbaum C."/>
            <person name="Birren B."/>
        </authorList>
    </citation>
    <scope>NUCLEOTIDE SEQUENCE [LARGE SCALE GENOMIC DNA]</scope>
    <source>
        <strain evidence="8">race PST-78</strain>
    </source>
</reference>
<comment type="subcellular location">
    <subcellularLocation>
        <location evidence="1">Nucleus</location>
    </subcellularLocation>
</comment>
<feature type="region of interest" description="Disordered" evidence="6">
    <location>
        <begin position="352"/>
        <end position="387"/>
    </location>
</feature>
<keyword evidence="8" id="KW-1185">Reference proteome</keyword>
<feature type="compositionally biased region" description="Acidic residues" evidence="6">
    <location>
        <begin position="338"/>
        <end position="347"/>
    </location>
</feature>
<dbReference type="AlphaFoldDB" id="A0A0L0V901"/>
<evidence type="ECO:0000256" key="1">
    <source>
        <dbReference type="ARBA" id="ARBA00004123"/>
    </source>
</evidence>
<feature type="region of interest" description="Disordered" evidence="6">
    <location>
        <begin position="328"/>
        <end position="347"/>
    </location>
</feature>
<evidence type="ECO:0000256" key="4">
    <source>
        <dbReference type="ARBA" id="ARBA00022833"/>
    </source>
</evidence>
<dbReference type="Proteomes" id="UP000054564">
    <property type="component" value="Unassembled WGS sequence"/>
</dbReference>
<keyword evidence="2" id="KW-0479">Metal-binding</keyword>
<protein>
    <recommendedName>
        <fullName evidence="9">HAT C-terminal dimerisation domain-containing protein</fullName>
    </recommendedName>
</protein>
<feature type="compositionally biased region" description="Acidic residues" evidence="6">
    <location>
        <begin position="356"/>
        <end position="372"/>
    </location>
</feature>
<feature type="compositionally biased region" description="Basic and acidic residues" evidence="6">
    <location>
        <begin position="16"/>
        <end position="28"/>
    </location>
</feature>
<evidence type="ECO:0000313" key="7">
    <source>
        <dbReference type="EMBL" id="KNE95770.1"/>
    </source>
</evidence>
<dbReference type="GO" id="GO:0005634">
    <property type="term" value="C:nucleus"/>
    <property type="evidence" value="ECO:0007669"/>
    <property type="project" value="UniProtKB-SubCell"/>
</dbReference>
<dbReference type="InterPro" id="IPR012337">
    <property type="entry name" value="RNaseH-like_sf"/>
</dbReference>
<feature type="compositionally biased region" description="Basic residues" evidence="6">
    <location>
        <begin position="1"/>
        <end position="12"/>
    </location>
</feature>
<dbReference type="PANTHER" id="PTHR46481:SF10">
    <property type="entry name" value="ZINC FINGER BED DOMAIN-CONTAINING PROTEIN 39"/>
    <property type="match status" value="1"/>
</dbReference>
<dbReference type="SUPFAM" id="SSF53098">
    <property type="entry name" value="Ribonuclease H-like"/>
    <property type="match status" value="1"/>
</dbReference>
<organism evidence="7 8">
    <name type="scientific">Puccinia striiformis f. sp. tritici PST-78</name>
    <dbReference type="NCBI Taxonomy" id="1165861"/>
    <lineage>
        <taxon>Eukaryota</taxon>
        <taxon>Fungi</taxon>
        <taxon>Dikarya</taxon>
        <taxon>Basidiomycota</taxon>
        <taxon>Pucciniomycotina</taxon>
        <taxon>Pucciniomycetes</taxon>
        <taxon>Pucciniales</taxon>
        <taxon>Pucciniaceae</taxon>
        <taxon>Puccinia</taxon>
    </lineage>
</organism>
<feature type="region of interest" description="Disordered" evidence="6">
    <location>
        <begin position="1"/>
        <end position="51"/>
    </location>
</feature>
<evidence type="ECO:0008006" key="9">
    <source>
        <dbReference type="Google" id="ProtNLM"/>
    </source>
</evidence>
<evidence type="ECO:0000313" key="8">
    <source>
        <dbReference type="Proteomes" id="UP000054564"/>
    </source>
</evidence>
<evidence type="ECO:0000256" key="2">
    <source>
        <dbReference type="ARBA" id="ARBA00022723"/>
    </source>
</evidence>
<evidence type="ECO:0000256" key="5">
    <source>
        <dbReference type="ARBA" id="ARBA00023242"/>
    </source>
</evidence>
<dbReference type="GO" id="GO:0008270">
    <property type="term" value="F:zinc ion binding"/>
    <property type="evidence" value="ECO:0007669"/>
    <property type="project" value="UniProtKB-KW"/>
</dbReference>
<comment type="caution">
    <text evidence="7">The sequence shown here is derived from an EMBL/GenBank/DDBJ whole genome shotgun (WGS) entry which is preliminary data.</text>
</comment>
<keyword evidence="4" id="KW-0862">Zinc</keyword>
<keyword evidence="3" id="KW-0863">Zinc-finger</keyword>
<feature type="compositionally biased region" description="Polar residues" evidence="6">
    <location>
        <begin position="37"/>
        <end position="47"/>
    </location>
</feature>
<dbReference type="PANTHER" id="PTHR46481">
    <property type="entry name" value="ZINC FINGER BED DOMAIN-CONTAINING PROTEIN 4"/>
    <property type="match status" value="1"/>
</dbReference>
<dbReference type="EMBL" id="AJIL01000092">
    <property type="protein sequence ID" value="KNE95770.1"/>
    <property type="molecule type" value="Genomic_DNA"/>
</dbReference>
<evidence type="ECO:0000256" key="3">
    <source>
        <dbReference type="ARBA" id="ARBA00022771"/>
    </source>
</evidence>
<accession>A0A0L0V901</accession>
<keyword evidence="5" id="KW-0539">Nucleus</keyword>